<reference evidence="2 3" key="1">
    <citation type="journal article" date="2011" name="Proc. Natl. Acad. Sci. U.S.A.">
        <title>Evolutionary erosion of yeast sex chromosomes by mating-type switching accidents.</title>
        <authorList>
            <person name="Gordon J.L."/>
            <person name="Armisen D."/>
            <person name="Proux-Wera E."/>
            <person name="Oheigeartaigh S.S."/>
            <person name="Byrne K.P."/>
            <person name="Wolfe K.H."/>
        </authorList>
    </citation>
    <scope>NUCLEOTIDE SEQUENCE [LARGE SCALE GENOMIC DNA]</scope>
    <source>
        <strain evidence="3">ATCC 22294 / BCRC 22015 / CBS 2517 / CECT 1963 / NBRC 1671 / NRRL Y-8276</strain>
    </source>
</reference>
<proteinExistence type="predicted"/>
<dbReference type="KEGG" id="kaf:KAFR_0B05610"/>
<dbReference type="RefSeq" id="XP_003955991.1">
    <property type="nucleotide sequence ID" value="XM_003955942.1"/>
</dbReference>
<dbReference type="OrthoDB" id="4060589at2759"/>
<protein>
    <recommendedName>
        <fullName evidence="1">F-box domain-containing protein</fullName>
    </recommendedName>
</protein>
<name>H2AR56_KAZAF</name>
<sequence>MLSKVPPEIFRRITCLISQEDKVALTYVSKKVYNLTLPSLYENLFLNERYYFPSDLDNSLGTHIWSVLYFPFIEEVDPEAIVPRHVKLANDKFRLLLRSLNEGRERLCHLIKRVHCTWHLNERTMALFIYLLNKYAPNLIVFENFIRNEITMKLLDKASTLETLNISPPNILPKEPADEKYFTKMRNIIQLYNFDNIQDLTIHVNARSFFRNIGTPMRIKSLSLNLRTDTYDSEGLDNLAPYSQIFDIASLEELEILSWYNSDDSDLDLYEMWGLNEFWEFNNIKILSLFSLFANNDFLRGCIKHFECLSRFKIDFMFDTSIDRSVFDLMARSPCADNLEYIDVKFEELSEPLLSIEQDEISKFHVNTNCQCDTCTETVNEIILQKYFPNEESFLIKDFHDVESRNFILQMFKLYPILPYSHFFDLYPSIGYYSKTLESHVDFINELLRKRNDVIGTSSTQLMVSDVIRVYHAYMHSMRKSFDYFLQRFPKLTYLTLNELPTKVIQFDEVQRCNIPIFYTRDYKSNQVYELVNDESLFD</sequence>
<evidence type="ECO:0000259" key="1">
    <source>
        <dbReference type="PROSITE" id="PS50181"/>
    </source>
</evidence>
<accession>H2AR56</accession>
<dbReference type="GO" id="GO:0031625">
    <property type="term" value="F:ubiquitin protein ligase binding"/>
    <property type="evidence" value="ECO:0007669"/>
    <property type="project" value="EnsemblFungi"/>
</dbReference>
<evidence type="ECO:0000313" key="3">
    <source>
        <dbReference type="Proteomes" id="UP000005220"/>
    </source>
</evidence>
<gene>
    <name evidence="2" type="primary">KAFR0B05610</name>
    <name evidence="2" type="ORF">KAFR_0B05610</name>
</gene>
<dbReference type="Proteomes" id="UP000005220">
    <property type="component" value="Chromosome 2"/>
</dbReference>
<dbReference type="AlphaFoldDB" id="H2AR56"/>
<dbReference type="eggNOG" id="ENOG502QTK4">
    <property type="taxonomic scope" value="Eukaryota"/>
</dbReference>
<dbReference type="EMBL" id="HE650822">
    <property type="protein sequence ID" value="CCF56856.1"/>
    <property type="molecule type" value="Genomic_DNA"/>
</dbReference>
<dbReference type="GeneID" id="13884738"/>
<dbReference type="GO" id="GO:0031146">
    <property type="term" value="P:SCF-dependent proteasomal ubiquitin-dependent protein catabolic process"/>
    <property type="evidence" value="ECO:0007669"/>
    <property type="project" value="EnsemblFungi"/>
</dbReference>
<dbReference type="HOGENOM" id="CLU_020929_1_0_1"/>
<dbReference type="InterPro" id="IPR001810">
    <property type="entry name" value="F-box_dom"/>
</dbReference>
<organism evidence="2 3">
    <name type="scientific">Kazachstania africana (strain ATCC 22294 / BCRC 22015 / CBS 2517 / CECT 1963 / NBRC 1671 / NRRL Y-8276)</name>
    <name type="common">Yeast</name>
    <name type="synonym">Kluyveromyces africanus</name>
    <dbReference type="NCBI Taxonomy" id="1071382"/>
    <lineage>
        <taxon>Eukaryota</taxon>
        <taxon>Fungi</taxon>
        <taxon>Dikarya</taxon>
        <taxon>Ascomycota</taxon>
        <taxon>Saccharomycotina</taxon>
        <taxon>Saccharomycetes</taxon>
        <taxon>Saccharomycetales</taxon>
        <taxon>Saccharomycetaceae</taxon>
        <taxon>Kazachstania</taxon>
    </lineage>
</organism>
<keyword evidence="3" id="KW-1185">Reference proteome</keyword>
<evidence type="ECO:0000313" key="2">
    <source>
        <dbReference type="EMBL" id="CCF56856.1"/>
    </source>
</evidence>
<dbReference type="InParanoid" id="H2AR56"/>
<feature type="domain" description="F-box" evidence="1">
    <location>
        <begin position="1"/>
        <end position="44"/>
    </location>
</feature>
<dbReference type="PROSITE" id="PS50181">
    <property type="entry name" value="FBOX"/>
    <property type="match status" value="1"/>
</dbReference>
<dbReference type="GO" id="GO:0019005">
    <property type="term" value="C:SCF ubiquitin ligase complex"/>
    <property type="evidence" value="ECO:0007669"/>
    <property type="project" value="EnsemblFungi"/>
</dbReference>
<dbReference type="FunCoup" id="H2AR56">
    <property type="interactions" value="61"/>
</dbReference>